<protein>
    <submittedName>
        <fullName evidence="2">Uncharacterized protein</fullName>
    </submittedName>
</protein>
<comment type="caution">
    <text evidence="2">The sequence shown here is derived from an EMBL/GenBank/DDBJ whole genome shotgun (WGS) entry which is preliminary data.</text>
</comment>
<evidence type="ECO:0000256" key="1">
    <source>
        <dbReference type="SAM" id="Coils"/>
    </source>
</evidence>
<evidence type="ECO:0000313" key="3">
    <source>
        <dbReference type="Proteomes" id="UP000683925"/>
    </source>
</evidence>
<dbReference type="AlphaFoldDB" id="A0A8S1XZW8"/>
<dbReference type="Proteomes" id="UP000683925">
    <property type="component" value="Unassembled WGS sequence"/>
</dbReference>
<evidence type="ECO:0000313" key="2">
    <source>
        <dbReference type="EMBL" id="CAD8207271.1"/>
    </source>
</evidence>
<dbReference type="EMBL" id="CAJJDP010000141">
    <property type="protein sequence ID" value="CAD8207271.1"/>
    <property type="molecule type" value="Genomic_DNA"/>
</dbReference>
<gene>
    <name evidence="2" type="ORF">POCTA_138.1.T1400135</name>
</gene>
<accession>A0A8S1XZW8</accession>
<dbReference type="OrthoDB" id="298710at2759"/>
<organism evidence="2 3">
    <name type="scientific">Paramecium octaurelia</name>
    <dbReference type="NCBI Taxonomy" id="43137"/>
    <lineage>
        <taxon>Eukaryota</taxon>
        <taxon>Sar</taxon>
        <taxon>Alveolata</taxon>
        <taxon>Ciliophora</taxon>
        <taxon>Intramacronucleata</taxon>
        <taxon>Oligohymenophorea</taxon>
        <taxon>Peniculida</taxon>
        <taxon>Parameciidae</taxon>
        <taxon>Paramecium</taxon>
    </lineage>
</organism>
<dbReference type="OMA" id="LHENKDQ"/>
<name>A0A8S1XZW8_PAROT</name>
<keyword evidence="3" id="KW-1185">Reference proteome</keyword>
<reference evidence="2" key="1">
    <citation type="submission" date="2021-01" db="EMBL/GenBank/DDBJ databases">
        <authorList>
            <consortium name="Genoscope - CEA"/>
            <person name="William W."/>
        </authorList>
    </citation>
    <scope>NUCLEOTIDE SEQUENCE</scope>
</reference>
<sequence length="227" mass="26891">MLNEDSKIQQLYSSLQFCIKSLDQILSAKQKAPLQISTAEKIIVKQESVEISEDVQKLTKELETIKFQHESMMVKIMKLRKKLASLQIKYSELDEEFQAQTELLKQYKITKINPKYIELPREEINLYKSVKTYINLNQSKFSLFLKSLLHENKDQKFINLDQLLNSIQDYYKNQQMYLKPKFSLNSVERVRLPSLEIRYLTNRKIKDYTQNNSVNFDQDSKSLSFAI</sequence>
<feature type="coiled-coil region" evidence="1">
    <location>
        <begin position="76"/>
        <end position="103"/>
    </location>
</feature>
<proteinExistence type="predicted"/>
<keyword evidence="1" id="KW-0175">Coiled coil</keyword>